<evidence type="ECO:0000256" key="11">
    <source>
        <dbReference type="ARBA" id="ARBA00022842"/>
    </source>
</evidence>
<evidence type="ECO:0000256" key="8">
    <source>
        <dbReference type="ARBA" id="ARBA00022741"/>
    </source>
</evidence>
<dbReference type="InterPro" id="IPR034907">
    <property type="entry name" value="NDK-like_dom"/>
</dbReference>
<comment type="similarity">
    <text evidence="1 13 14 15">Belongs to the NDK family.</text>
</comment>
<evidence type="ECO:0000313" key="18">
    <source>
        <dbReference type="EMBL" id="GFK93143.1"/>
    </source>
</evidence>
<protein>
    <recommendedName>
        <fullName evidence="3 13">Nucleoside diphosphate kinase</fullName>
        <shortName evidence="13">NDK</shortName>
        <shortName evidence="13">NDP kinase</shortName>
        <ecNumber evidence="2 13">2.7.4.6</ecNumber>
    </recommendedName>
    <alternativeName>
        <fullName evidence="13">Nucleoside-2-P kinase</fullName>
    </alternativeName>
</protein>
<dbReference type="NCBIfam" id="NF001908">
    <property type="entry name" value="PRK00668.1"/>
    <property type="match status" value="1"/>
</dbReference>
<proteinExistence type="inferred from homology"/>
<organism evidence="18 19">
    <name type="scientific">Fundidesulfovibrio magnetotacticus</name>
    <dbReference type="NCBI Taxonomy" id="2730080"/>
    <lineage>
        <taxon>Bacteria</taxon>
        <taxon>Pseudomonadati</taxon>
        <taxon>Thermodesulfobacteriota</taxon>
        <taxon>Desulfovibrionia</taxon>
        <taxon>Desulfovibrionales</taxon>
        <taxon>Desulfovibrionaceae</taxon>
        <taxon>Fundidesulfovibrio</taxon>
    </lineage>
</organism>
<dbReference type="EC" id="2.7.4.6" evidence="2 13"/>
<gene>
    <name evidence="13 18" type="primary">ndk</name>
    <name evidence="18" type="ORF">NNJEOMEG_00974</name>
</gene>
<evidence type="ECO:0000256" key="15">
    <source>
        <dbReference type="RuleBase" id="RU004011"/>
    </source>
</evidence>
<feature type="binding site" evidence="13 14">
    <location>
        <position position="9"/>
    </location>
    <ligand>
        <name>ATP</name>
        <dbReference type="ChEBI" id="CHEBI:30616"/>
    </ligand>
</feature>
<dbReference type="GO" id="GO:0006183">
    <property type="term" value="P:GTP biosynthetic process"/>
    <property type="evidence" value="ECO:0007669"/>
    <property type="project" value="UniProtKB-UniRule"/>
</dbReference>
<evidence type="ECO:0000256" key="1">
    <source>
        <dbReference type="ARBA" id="ARBA00008142"/>
    </source>
</evidence>
<evidence type="ECO:0000256" key="5">
    <source>
        <dbReference type="ARBA" id="ARBA00022553"/>
    </source>
</evidence>
<sequence>MELTLCLIKPDAVRRNLIGSILFMVEKAGLKVMALKMLQLDKRQAEGFYHVHRERPFFGELTEYMASGPIVAVVLAGDDAIKRYRELMGATDPTQAAEGTIRKVFAVSKQENSVHGSDAPETAAFEISFFFNAMEMVG</sequence>
<dbReference type="SUPFAM" id="SSF54919">
    <property type="entry name" value="Nucleoside diphosphate kinase, NDK"/>
    <property type="match status" value="1"/>
</dbReference>
<evidence type="ECO:0000256" key="7">
    <source>
        <dbReference type="ARBA" id="ARBA00022723"/>
    </source>
</evidence>
<keyword evidence="9 13" id="KW-0418">Kinase</keyword>
<evidence type="ECO:0000256" key="14">
    <source>
        <dbReference type="PROSITE-ProRule" id="PRU00706"/>
    </source>
</evidence>
<evidence type="ECO:0000256" key="2">
    <source>
        <dbReference type="ARBA" id="ARBA00012966"/>
    </source>
</evidence>
<dbReference type="GO" id="GO:0046872">
    <property type="term" value="F:metal ion binding"/>
    <property type="evidence" value="ECO:0007669"/>
    <property type="project" value="UniProtKB-KW"/>
</dbReference>
<dbReference type="GO" id="GO:0004550">
    <property type="term" value="F:nucleoside diphosphate kinase activity"/>
    <property type="evidence" value="ECO:0007669"/>
    <property type="project" value="UniProtKB-UniRule"/>
</dbReference>
<feature type="binding site" evidence="13 14">
    <location>
        <position position="102"/>
    </location>
    <ligand>
        <name>ATP</name>
        <dbReference type="ChEBI" id="CHEBI:30616"/>
    </ligand>
</feature>
<evidence type="ECO:0000256" key="6">
    <source>
        <dbReference type="ARBA" id="ARBA00022679"/>
    </source>
</evidence>
<feature type="binding site" evidence="13 14">
    <location>
        <position position="91"/>
    </location>
    <ligand>
        <name>ATP</name>
        <dbReference type="ChEBI" id="CHEBI:30616"/>
    </ligand>
</feature>
<dbReference type="Proteomes" id="UP000494245">
    <property type="component" value="Unassembled WGS sequence"/>
</dbReference>
<dbReference type="Pfam" id="PF00334">
    <property type="entry name" value="NDK"/>
    <property type="match status" value="1"/>
</dbReference>
<comment type="catalytic activity">
    <reaction evidence="13 16">
        <text>a 2'-deoxyribonucleoside 5'-diphosphate + ATP = a 2'-deoxyribonucleoside 5'-triphosphate + ADP</text>
        <dbReference type="Rhea" id="RHEA:44640"/>
        <dbReference type="ChEBI" id="CHEBI:30616"/>
        <dbReference type="ChEBI" id="CHEBI:61560"/>
        <dbReference type="ChEBI" id="CHEBI:73316"/>
        <dbReference type="ChEBI" id="CHEBI:456216"/>
        <dbReference type="EC" id="2.7.4.6"/>
    </reaction>
</comment>
<keyword evidence="19" id="KW-1185">Reference proteome</keyword>
<keyword evidence="8 13" id="KW-0547">Nucleotide-binding</keyword>
<evidence type="ECO:0000256" key="12">
    <source>
        <dbReference type="ARBA" id="ARBA00023080"/>
    </source>
</evidence>
<dbReference type="GO" id="GO:0006241">
    <property type="term" value="P:CTP biosynthetic process"/>
    <property type="evidence" value="ECO:0007669"/>
    <property type="project" value="UniProtKB-UniRule"/>
</dbReference>
<keyword evidence="6 13" id="KW-0808">Transferase</keyword>
<keyword evidence="10 13" id="KW-0067">ATP-binding</keyword>
<dbReference type="GO" id="GO:0005524">
    <property type="term" value="F:ATP binding"/>
    <property type="evidence" value="ECO:0007669"/>
    <property type="project" value="UniProtKB-UniRule"/>
</dbReference>
<feature type="binding site" evidence="13 14">
    <location>
        <position position="57"/>
    </location>
    <ligand>
        <name>ATP</name>
        <dbReference type="ChEBI" id="CHEBI:30616"/>
    </ligand>
</feature>
<evidence type="ECO:0000256" key="4">
    <source>
        <dbReference type="ARBA" id="ARBA00022490"/>
    </source>
</evidence>
<dbReference type="EMBL" id="BLTE01000003">
    <property type="protein sequence ID" value="GFK93143.1"/>
    <property type="molecule type" value="Genomic_DNA"/>
</dbReference>
<dbReference type="InterPro" id="IPR001564">
    <property type="entry name" value="Nucleoside_diP_kinase"/>
</dbReference>
<dbReference type="FunFam" id="3.30.70.141:FF:000003">
    <property type="entry name" value="Nucleoside diphosphate kinase"/>
    <property type="match status" value="1"/>
</dbReference>
<reference evidence="18 19" key="1">
    <citation type="submission" date="2020-04" db="EMBL/GenBank/DDBJ databases">
        <authorList>
            <consortium name="Desulfovibrio sp. FSS-1 genome sequencing consortium"/>
            <person name="Shimoshige H."/>
            <person name="Kobayashi H."/>
            <person name="Maekawa T."/>
        </authorList>
    </citation>
    <scope>NUCLEOTIDE SEQUENCE [LARGE SCALE GENOMIC DNA]</scope>
    <source>
        <strain evidence="18 19">SIID29052-01</strain>
    </source>
</reference>
<keyword evidence="7 13" id="KW-0479">Metal-binding</keyword>
<comment type="subunit">
    <text evidence="13">Homotetramer.</text>
</comment>
<dbReference type="HAMAP" id="MF_00451">
    <property type="entry name" value="NDP_kinase"/>
    <property type="match status" value="1"/>
</dbReference>
<comment type="catalytic activity">
    <reaction evidence="13">
        <text>a ribonucleoside 5'-diphosphate + ATP = a ribonucleoside 5'-triphosphate + ADP</text>
        <dbReference type="Rhea" id="RHEA:18113"/>
        <dbReference type="ChEBI" id="CHEBI:30616"/>
        <dbReference type="ChEBI" id="CHEBI:57930"/>
        <dbReference type="ChEBI" id="CHEBI:61557"/>
        <dbReference type="ChEBI" id="CHEBI:456216"/>
        <dbReference type="EC" id="2.7.4.6"/>
    </reaction>
</comment>
<evidence type="ECO:0000256" key="3">
    <source>
        <dbReference type="ARBA" id="ARBA00017632"/>
    </source>
</evidence>
<comment type="function">
    <text evidence="13">Major role in the synthesis of nucleoside triphosphates other than ATP. The ATP gamma phosphate is transferred to the NDP beta phosphate via a ping-pong mechanism, using a phosphorylated active-site intermediate.</text>
</comment>
<accession>A0A6V8LKB0</accession>
<dbReference type="PANTHER" id="PTHR46161:SF3">
    <property type="entry name" value="NUCLEOSIDE DIPHOSPHATE KINASE DDB_G0292928-RELATED"/>
    <property type="match status" value="1"/>
</dbReference>
<dbReference type="PRINTS" id="PR01243">
    <property type="entry name" value="NUCDPKINASE"/>
</dbReference>
<dbReference type="InterPro" id="IPR036850">
    <property type="entry name" value="NDK-like_dom_sf"/>
</dbReference>
<keyword evidence="4 13" id="KW-0963">Cytoplasm</keyword>
<evidence type="ECO:0000256" key="16">
    <source>
        <dbReference type="RuleBase" id="RU004013"/>
    </source>
</evidence>
<dbReference type="PROSITE" id="PS00469">
    <property type="entry name" value="NDPK"/>
    <property type="match status" value="1"/>
</dbReference>
<keyword evidence="5 13" id="KW-0597">Phosphoprotein</keyword>
<evidence type="ECO:0000256" key="9">
    <source>
        <dbReference type="ARBA" id="ARBA00022777"/>
    </source>
</evidence>
<feature type="domain" description="Nucleoside diphosphate kinase-like" evidence="17">
    <location>
        <begin position="1"/>
        <end position="138"/>
    </location>
</feature>
<comment type="caution">
    <text evidence="18">The sequence shown here is derived from an EMBL/GenBank/DDBJ whole genome shotgun (WGS) entry which is preliminary data.</text>
</comment>
<comment type="subcellular location">
    <subcellularLocation>
        <location evidence="13">Cytoplasm</location>
    </subcellularLocation>
</comment>
<dbReference type="PANTHER" id="PTHR46161">
    <property type="entry name" value="NUCLEOSIDE DIPHOSPHATE KINASE"/>
    <property type="match status" value="1"/>
</dbReference>
<dbReference type="GO" id="GO:0005737">
    <property type="term" value="C:cytoplasm"/>
    <property type="evidence" value="ECO:0007669"/>
    <property type="project" value="UniProtKB-SubCell"/>
</dbReference>
<feature type="binding site" evidence="13 14">
    <location>
        <position position="112"/>
    </location>
    <ligand>
        <name>ATP</name>
        <dbReference type="ChEBI" id="CHEBI:30616"/>
    </ligand>
</feature>
<keyword evidence="11 13" id="KW-0460">Magnesium</keyword>
<comment type="cofactor">
    <cofactor evidence="13">
        <name>Mg(2+)</name>
        <dbReference type="ChEBI" id="CHEBI:18420"/>
    </cofactor>
</comment>
<dbReference type="CDD" id="cd04413">
    <property type="entry name" value="NDPk_I"/>
    <property type="match status" value="1"/>
</dbReference>
<evidence type="ECO:0000313" key="19">
    <source>
        <dbReference type="Proteomes" id="UP000494245"/>
    </source>
</evidence>
<feature type="binding site" evidence="13 14">
    <location>
        <position position="85"/>
    </location>
    <ligand>
        <name>ATP</name>
        <dbReference type="ChEBI" id="CHEBI:30616"/>
    </ligand>
</feature>
<evidence type="ECO:0000259" key="17">
    <source>
        <dbReference type="SMART" id="SM00562"/>
    </source>
</evidence>
<dbReference type="PROSITE" id="PS51374">
    <property type="entry name" value="NDPK_LIKE"/>
    <property type="match status" value="1"/>
</dbReference>
<dbReference type="RefSeq" id="WP_173081883.1">
    <property type="nucleotide sequence ID" value="NZ_BLTE01000003.1"/>
</dbReference>
<feature type="active site" description="Pros-phosphohistidine intermediate" evidence="13 14">
    <location>
        <position position="115"/>
    </location>
</feature>
<dbReference type="Gene3D" id="3.30.70.141">
    <property type="entry name" value="Nucleoside diphosphate kinase-like domain"/>
    <property type="match status" value="1"/>
</dbReference>
<name>A0A6V8LKB0_9BACT</name>
<evidence type="ECO:0000256" key="13">
    <source>
        <dbReference type="HAMAP-Rule" id="MF_00451"/>
    </source>
</evidence>
<keyword evidence="12 13" id="KW-0546">Nucleotide metabolism</keyword>
<dbReference type="GO" id="GO:0006228">
    <property type="term" value="P:UTP biosynthetic process"/>
    <property type="evidence" value="ECO:0007669"/>
    <property type="project" value="UniProtKB-UniRule"/>
</dbReference>
<reference evidence="18 19" key="2">
    <citation type="submission" date="2020-05" db="EMBL/GenBank/DDBJ databases">
        <title>Draft genome sequence of Desulfovibrio sp. strainFSS-1.</title>
        <authorList>
            <person name="Shimoshige H."/>
            <person name="Kobayashi H."/>
            <person name="Maekawa T."/>
        </authorList>
    </citation>
    <scope>NUCLEOTIDE SEQUENCE [LARGE SCALE GENOMIC DNA]</scope>
    <source>
        <strain evidence="18 19">SIID29052-01</strain>
    </source>
</reference>
<dbReference type="AlphaFoldDB" id="A0A6V8LKB0"/>
<dbReference type="InterPro" id="IPR023005">
    <property type="entry name" value="Nucleoside_diP_kinase_AS"/>
</dbReference>
<dbReference type="SMART" id="SM00562">
    <property type="entry name" value="NDK"/>
    <property type="match status" value="1"/>
</dbReference>
<evidence type="ECO:0000256" key="10">
    <source>
        <dbReference type="ARBA" id="ARBA00022840"/>
    </source>
</evidence>